<evidence type="ECO:0000313" key="5">
    <source>
        <dbReference type="EMBL" id="GFS12200.1"/>
    </source>
</evidence>
<dbReference type="Pfam" id="PF00059">
    <property type="entry name" value="Lectin_C"/>
    <property type="match status" value="1"/>
</dbReference>
<evidence type="ECO:0000256" key="1">
    <source>
        <dbReference type="ARBA" id="ARBA00023157"/>
    </source>
</evidence>
<evidence type="ECO:0000313" key="6">
    <source>
        <dbReference type="Proteomes" id="UP000762676"/>
    </source>
</evidence>
<feature type="transmembrane region" description="Helical" evidence="3">
    <location>
        <begin position="159"/>
        <end position="181"/>
    </location>
</feature>
<dbReference type="SUPFAM" id="SSF56436">
    <property type="entry name" value="C-type lectin-like"/>
    <property type="match status" value="1"/>
</dbReference>
<feature type="compositionally biased region" description="Basic and acidic residues" evidence="2">
    <location>
        <begin position="197"/>
        <end position="214"/>
    </location>
</feature>
<evidence type="ECO:0000259" key="4">
    <source>
        <dbReference type="PROSITE" id="PS50041"/>
    </source>
</evidence>
<keyword evidence="1" id="KW-1015">Disulfide bond</keyword>
<reference evidence="5 6" key="1">
    <citation type="journal article" date="2021" name="Elife">
        <title>Chloroplast acquisition without the gene transfer in kleptoplastic sea slugs, Plakobranchus ocellatus.</title>
        <authorList>
            <person name="Maeda T."/>
            <person name="Takahashi S."/>
            <person name="Yoshida T."/>
            <person name="Shimamura S."/>
            <person name="Takaki Y."/>
            <person name="Nagai Y."/>
            <person name="Toyoda A."/>
            <person name="Suzuki Y."/>
            <person name="Arimoto A."/>
            <person name="Ishii H."/>
            <person name="Satoh N."/>
            <person name="Nishiyama T."/>
            <person name="Hasebe M."/>
            <person name="Maruyama T."/>
            <person name="Minagawa J."/>
            <person name="Obokata J."/>
            <person name="Shigenobu S."/>
        </authorList>
    </citation>
    <scope>NUCLEOTIDE SEQUENCE [LARGE SCALE GENOMIC DNA]</scope>
</reference>
<dbReference type="PANTHER" id="PTHR22803">
    <property type="entry name" value="MANNOSE, PHOSPHOLIPASE, LECTIN RECEPTOR RELATED"/>
    <property type="match status" value="1"/>
</dbReference>
<dbReference type="InterPro" id="IPR016186">
    <property type="entry name" value="C-type_lectin-like/link_sf"/>
</dbReference>
<keyword evidence="3" id="KW-0812">Transmembrane</keyword>
<name>A0AAV4IRB0_9GAST</name>
<keyword evidence="6" id="KW-1185">Reference proteome</keyword>
<dbReference type="InterPro" id="IPR001304">
    <property type="entry name" value="C-type_lectin-like"/>
</dbReference>
<keyword evidence="3" id="KW-1133">Transmembrane helix</keyword>
<evidence type="ECO:0000256" key="2">
    <source>
        <dbReference type="SAM" id="MobiDB-lite"/>
    </source>
</evidence>
<dbReference type="PROSITE" id="PS00615">
    <property type="entry name" value="C_TYPE_LECTIN_1"/>
    <property type="match status" value="1"/>
</dbReference>
<dbReference type="InterPro" id="IPR050111">
    <property type="entry name" value="C-type_lectin/snaclec_domain"/>
</dbReference>
<dbReference type="Gene3D" id="3.10.100.10">
    <property type="entry name" value="Mannose-Binding Protein A, subunit A"/>
    <property type="match status" value="1"/>
</dbReference>
<comment type="caution">
    <text evidence="5">The sequence shown here is derived from an EMBL/GenBank/DDBJ whole genome shotgun (WGS) entry which is preliminary data.</text>
</comment>
<organism evidence="5 6">
    <name type="scientific">Elysia marginata</name>
    <dbReference type="NCBI Taxonomy" id="1093978"/>
    <lineage>
        <taxon>Eukaryota</taxon>
        <taxon>Metazoa</taxon>
        <taxon>Spiralia</taxon>
        <taxon>Lophotrochozoa</taxon>
        <taxon>Mollusca</taxon>
        <taxon>Gastropoda</taxon>
        <taxon>Heterobranchia</taxon>
        <taxon>Euthyneura</taxon>
        <taxon>Panpulmonata</taxon>
        <taxon>Sacoglossa</taxon>
        <taxon>Placobranchoidea</taxon>
        <taxon>Plakobranchidae</taxon>
        <taxon>Elysia</taxon>
    </lineage>
</organism>
<evidence type="ECO:0000256" key="3">
    <source>
        <dbReference type="SAM" id="Phobius"/>
    </source>
</evidence>
<sequence length="253" mass="27497">MSPNWLVKRNTLTPILTYVKELVGASKGHWIGLKLFNKTNPAWLDSASPPSYFKWNPGEPNGDAQSCATIGDRQAVNGKWMDESCTIDLPSICEKPADCASYSYGENCTRFCSPNCGGKDQACDSNTGKCTSGCAYGFSGDRCNVVEPVREGDASYPGLAIFALVAFAFVMVIFVAGAIVLTSMKKDDSEGQGLGDSQKEKKGDERADDLKTKEEEDEEEEEEDDESSDEGSDESDNRDSDDENVERESGDVV</sequence>
<dbReference type="Proteomes" id="UP000762676">
    <property type="component" value="Unassembled WGS sequence"/>
</dbReference>
<feature type="region of interest" description="Disordered" evidence="2">
    <location>
        <begin position="186"/>
        <end position="253"/>
    </location>
</feature>
<feature type="domain" description="C-type lectin" evidence="4">
    <location>
        <begin position="10"/>
        <end position="94"/>
    </location>
</feature>
<dbReference type="AlphaFoldDB" id="A0AAV4IRB0"/>
<dbReference type="PROSITE" id="PS50041">
    <property type="entry name" value="C_TYPE_LECTIN_2"/>
    <property type="match status" value="1"/>
</dbReference>
<dbReference type="InterPro" id="IPR016187">
    <property type="entry name" value="CTDL_fold"/>
</dbReference>
<gene>
    <name evidence="5" type="ORF">ElyMa_004853600</name>
</gene>
<dbReference type="InterPro" id="IPR018378">
    <property type="entry name" value="C-type_lectin_CS"/>
</dbReference>
<keyword evidence="3" id="KW-0472">Membrane</keyword>
<proteinExistence type="predicted"/>
<protein>
    <submittedName>
        <fullName evidence="5">Lymphocyte antigen 75</fullName>
    </submittedName>
</protein>
<feature type="compositionally biased region" description="Acidic residues" evidence="2">
    <location>
        <begin position="215"/>
        <end position="245"/>
    </location>
</feature>
<dbReference type="EMBL" id="BMAT01009700">
    <property type="protein sequence ID" value="GFS12200.1"/>
    <property type="molecule type" value="Genomic_DNA"/>
</dbReference>
<accession>A0AAV4IRB0</accession>
<dbReference type="CDD" id="cd00037">
    <property type="entry name" value="CLECT"/>
    <property type="match status" value="1"/>
</dbReference>